<sequence length="373" mass="40426">MQKRMIIMVLTLTIIFGGMFWFLGYFKPKMVNQYFANFQPPPAAISSASATKSSRTPFLESTGSVVAVQEVTVTSEVAGLIQSINFKSGQDVSAGTLLVKLDTSVDQAELKGLIASGKLAEANFKRDKQLIERKAVSSLDYETSIAGLRTAEAKIESQKATINKKSIRAPFSGKLGIRKIDLGEYLQAGTPIVSLQALDQVFVDFSLPEHHFSQVKIGQTALIKVAAWPGKEFSGTITAIDARISEATRNFTIQATIDNPDHALLPGMFSEVRLITGQPKELITVPEQAVERKLYGTSVFVISETTPESSDAEAASSEPVLTVERRYVKTGLSMDGHIEITSGLTEGEQVVVAGQLKLQNGSRVVINNTVELN</sequence>
<dbReference type="Gene3D" id="2.40.50.100">
    <property type="match status" value="1"/>
</dbReference>
<feature type="domain" description="Multidrug resistance protein MdtA-like barrel-sandwich hybrid" evidence="4">
    <location>
        <begin position="70"/>
        <end position="191"/>
    </location>
</feature>
<dbReference type="Pfam" id="PF25954">
    <property type="entry name" value="Beta-barrel_RND_2"/>
    <property type="match status" value="1"/>
</dbReference>
<evidence type="ECO:0000256" key="1">
    <source>
        <dbReference type="ARBA" id="ARBA00009477"/>
    </source>
</evidence>
<dbReference type="EMBL" id="CP101527">
    <property type="protein sequence ID" value="UZW74382.1"/>
    <property type="molecule type" value="Genomic_DNA"/>
</dbReference>
<keyword evidence="2" id="KW-1133">Transmembrane helix</keyword>
<dbReference type="Gene3D" id="1.10.287.470">
    <property type="entry name" value="Helix hairpin bin"/>
    <property type="match status" value="1"/>
</dbReference>
<keyword evidence="2" id="KW-0472">Membrane</keyword>
<dbReference type="FunFam" id="2.40.30.170:FF:000010">
    <property type="entry name" value="Efflux RND transporter periplasmic adaptor subunit"/>
    <property type="match status" value="1"/>
</dbReference>
<dbReference type="InterPro" id="IPR006143">
    <property type="entry name" value="RND_pump_MFP"/>
</dbReference>
<dbReference type="PANTHER" id="PTHR30469">
    <property type="entry name" value="MULTIDRUG RESISTANCE PROTEIN MDTA"/>
    <property type="match status" value="1"/>
</dbReference>
<dbReference type="InterPro" id="IPR058624">
    <property type="entry name" value="MdtA-like_HH"/>
</dbReference>
<dbReference type="Proteomes" id="UP001164472">
    <property type="component" value="Chromosome"/>
</dbReference>
<protein>
    <submittedName>
        <fullName evidence="6">Efflux RND transporter periplasmic adaptor subunit</fullName>
    </submittedName>
</protein>
<dbReference type="NCBIfam" id="TIGR01730">
    <property type="entry name" value="RND_mfp"/>
    <property type="match status" value="1"/>
</dbReference>
<dbReference type="SUPFAM" id="SSF111369">
    <property type="entry name" value="HlyD-like secretion proteins"/>
    <property type="match status" value="1"/>
</dbReference>
<dbReference type="Pfam" id="PF25917">
    <property type="entry name" value="BSH_RND"/>
    <property type="match status" value="1"/>
</dbReference>
<dbReference type="AlphaFoldDB" id="A0A9E8HJA2"/>
<accession>A0A9E8HJA2</accession>
<comment type="similarity">
    <text evidence="1">Belongs to the membrane fusion protein (MFP) (TC 8.A.1) family.</text>
</comment>
<evidence type="ECO:0000259" key="4">
    <source>
        <dbReference type="Pfam" id="PF25917"/>
    </source>
</evidence>
<dbReference type="GO" id="GO:0015562">
    <property type="term" value="F:efflux transmembrane transporter activity"/>
    <property type="evidence" value="ECO:0007669"/>
    <property type="project" value="TreeGrafter"/>
</dbReference>
<evidence type="ECO:0000259" key="3">
    <source>
        <dbReference type="Pfam" id="PF25876"/>
    </source>
</evidence>
<dbReference type="GO" id="GO:1990281">
    <property type="term" value="C:efflux pump complex"/>
    <property type="evidence" value="ECO:0007669"/>
    <property type="project" value="TreeGrafter"/>
</dbReference>
<feature type="domain" description="Multidrug resistance protein MdtA-like alpha-helical hairpin" evidence="3">
    <location>
        <begin position="107"/>
        <end position="163"/>
    </location>
</feature>
<dbReference type="InterPro" id="IPR058792">
    <property type="entry name" value="Beta-barrel_RND_2"/>
</dbReference>
<dbReference type="Gene3D" id="2.40.420.20">
    <property type="match status" value="1"/>
</dbReference>
<feature type="domain" description="CusB-like beta-barrel" evidence="5">
    <location>
        <begin position="201"/>
        <end position="276"/>
    </location>
</feature>
<dbReference type="Gene3D" id="2.40.30.170">
    <property type="match status" value="1"/>
</dbReference>
<feature type="transmembrane region" description="Helical" evidence="2">
    <location>
        <begin position="6"/>
        <end position="26"/>
    </location>
</feature>
<keyword evidence="2" id="KW-0812">Transmembrane</keyword>
<dbReference type="PANTHER" id="PTHR30469:SF11">
    <property type="entry name" value="BLL4320 PROTEIN"/>
    <property type="match status" value="1"/>
</dbReference>
<name>A0A9E8HJA2_9ALTE</name>
<proteinExistence type="inferred from homology"/>
<reference evidence="6" key="1">
    <citation type="submission" date="2022-07" db="EMBL/GenBank/DDBJ databases">
        <title>Alkalimarinus sp. nov., isolated from gut of a Alitta virens.</title>
        <authorList>
            <person name="Yang A.I."/>
            <person name="Shin N.-R."/>
        </authorList>
    </citation>
    <scope>NUCLEOTIDE SEQUENCE</scope>
    <source>
        <strain evidence="6">FA028</strain>
    </source>
</reference>
<evidence type="ECO:0000313" key="6">
    <source>
        <dbReference type="EMBL" id="UZW74382.1"/>
    </source>
</evidence>
<dbReference type="KEGG" id="asem:NNL22_15360"/>
<evidence type="ECO:0000313" key="7">
    <source>
        <dbReference type="Proteomes" id="UP001164472"/>
    </source>
</evidence>
<keyword evidence="7" id="KW-1185">Reference proteome</keyword>
<evidence type="ECO:0000259" key="5">
    <source>
        <dbReference type="Pfam" id="PF25954"/>
    </source>
</evidence>
<dbReference type="Pfam" id="PF25876">
    <property type="entry name" value="HH_MFP_RND"/>
    <property type="match status" value="1"/>
</dbReference>
<evidence type="ECO:0000256" key="2">
    <source>
        <dbReference type="SAM" id="Phobius"/>
    </source>
</evidence>
<dbReference type="InterPro" id="IPR058625">
    <property type="entry name" value="MdtA-like_BSH"/>
</dbReference>
<dbReference type="RefSeq" id="WP_251812915.1">
    <property type="nucleotide sequence ID" value="NZ_CP101527.1"/>
</dbReference>
<gene>
    <name evidence="6" type="ORF">NNL22_15360</name>
</gene>
<organism evidence="6 7">
    <name type="scientific">Alkalimarinus sediminis</name>
    <dbReference type="NCBI Taxonomy" id="1632866"/>
    <lineage>
        <taxon>Bacteria</taxon>
        <taxon>Pseudomonadati</taxon>
        <taxon>Pseudomonadota</taxon>
        <taxon>Gammaproteobacteria</taxon>
        <taxon>Alteromonadales</taxon>
        <taxon>Alteromonadaceae</taxon>
        <taxon>Alkalimarinus</taxon>
    </lineage>
</organism>